<evidence type="ECO:0000256" key="3">
    <source>
        <dbReference type="ARBA" id="ARBA00022679"/>
    </source>
</evidence>
<feature type="binding site" evidence="10">
    <location>
        <position position="31"/>
    </location>
    <ligand>
        <name>[4Fe-4S] cluster</name>
        <dbReference type="ChEBI" id="CHEBI:49883"/>
        <label>1</label>
    </ligand>
</feature>
<dbReference type="GO" id="GO:0035597">
    <property type="term" value="F:tRNA-2-methylthio-N(6)-dimethylallyladenosine(37) synthase activity"/>
    <property type="evidence" value="ECO:0007669"/>
    <property type="project" value="UniProtKB-EC"/>
</dbReference>
<dbReference type="CDD" id="cd01335">
    <property type="entry name" value="Radical_SAM"/>
    <property type="match status" value="1"/>
</dbReference>
<evidence type="ECO:0000256" key="11">
    <source>
        <dbReference type="SAM" id="MobiDB-lite"/>
    </source>
</evidence>
<comment type="caution">
    <text evidence="15">The sequence shown here is derived from an EMBL/GenBank/DDBJ whole genome shotgun (WGS) entry which is preliminary data.</text>
</comment>
<evidence type="ECO:0000259" key="14">
    <source>
        <dbReference type="PROSITE" id="PS51918"/>
    </source>
</evidence>
<keyword evidence="10" id="KW-0963">Cytoplasm</keyword>
<feature type="binding site" evidence="10">
    <location>
        <position position="105"/>
    </location>
    <ligand>
        <name>[4Fe-4S] cluster</name>
        <dbReference type="ChEBI" id="CHEBI:49883"/>
        <label>1</label>
    </ligand>
</feature>
<accession>A0ABU0EGJ4</accession>
<dbReference type="Proteomes" id="UP001239626">
    <property type="component" value="Unassembled WGS sequence"/>
</dbReference>
<evidence type="ECO:0000259" key="13">
    <source>
        <dbReference type="PROSITE" id="PS51449"/>
    </source>
</evidence>
<comment type="cofactor">
    <cofactor evidence="10">
        <name>[4Fe-4S] cluster</name>
        <dbReference type="ChEBI" id="CHEBI:49883"/>
    </cofactor>
    <text evidence="10">Binds 2 [4Fe-4S] clusters. One cluster is coordinated with 3 cysteines and an exchangeable S-adenosyl-L-methionine.</text>
</comment>
<evidence type="ECO:0000313" key="15">
    <source>
        <dbReference type="EMBL" id="MDQ0374383.1"/>
    </source>
</evidence>
<dbReference type="PROSITE" id="PS51918">
    <property type="entry name" value="RADICAL_SAM"/>
    <property type="match status" value="1"/>
</dbReference>
<dbReference type="PANTHER" id="PTHR43020">
    <property type="entry name" value="CDK5 REGULATORY SUBUNIT-ASSOCIATED PROTEIN 1"/>
    <property type="match status" value="1"/>
</dbReference>
<dbReference type="InterPro" id="IPR023404">
    <property type="entry name" value="rSAM_horseshoe"/>
</dbReference>
<feature type="compositionally biased region" description="Gly residues" evidence="11">
    <location>
        <begin position="498"/>
        <end position="510"/>
    </location>
</feature>
<dbReference type="RefSeq" id="WP_307493003.1">
    <property type="nucleotide sequence ID" value="NZ_JAUSVB010000003.1"/>
</dbReference>
<feature type="domain" description="Radical SAM core" evidence="14">
    <location>
        <begin position="165"/>
        <end position="395"/>
    </location>
</feature>
<comment type="function">
    <text evidence="1 10">Catalyzes the methylthiolation of N6-(dimethylallyl)adenosine (i(6)A), leading to the formation of 2-methylthio-N6-(dimethylallyl)adenosine (ms(2)i(6)A) at position 37 in tRNAs that read codons beginning with uridine.</text>
</comment>
<dbReference type="Gene3D" id="3.80.30.20">
    <property type="entry name" value="tm_1862 like domain"/>
    <property type="match status" value="1"/>
</dbReference>
<feature type="domain" description="MTTase N-terminal" evidence="13">
    <location>
        <begin position="22"/>
        <end position="142"/>
    </location>
</feature>
<dbReference type="InterPro" id="IPR007197">
    <property type="entry name" value="rSAM"/>
</dbReference>
<dbReference type="PROSITE" id="PS01278">
    <property type="entry name" value="MTTASE_RADICAL"/>
    <property type="match status" value="1"/>
</dbReference>
<evidence type="ECO:0000256" key="4">
    <source>
        <dbReference type="ARBA" id="ARBA00022691"/>
    </source>
</evidence>
<dbReference type="InterPro" id="IPR058240">
    <property type="entry name" value="rSAM_sf"/>
</dbReference>
<dbReference type="PROSITE" id="PS51449">
    <property type="entry name" value="MTTASE_N"/>
    <property type="match status" value="1"/>
</dbReference>
<protein>
    <recommendedName>
        <fullName evidence="9 10">tRNA-2-methylthio-N(6)-dimethylallyladenosine synthase</fullName>
        <ecNumber evidence="9 10">2.8.4.3</ecNumber>
    </recommendedName>
    <alternativeName>
        <fullName evidence="10">(Dimethylallyl)adenosine tRNA methylthiotransferase MiaB</fullName>
    </alternativeName>
    <alternativeName>
        <fullName evidence="10">tRNA-i(6)A37 methylthiotransferase</fullName>
    </alternativeName>
</protein>
<dbReference type="EMBL" id="JAUSVB010000003">
    <property type="protein sequence ID" value="MDQ0374383.1"/>
    <property type="molecule type" value="Genomic_DNA"/>
</dbReference>
<dbReference type="InterPro" id="IPR020612">
    <property type="entry name" value="Methylthiotransferase_CS"/>
</dbReference>
<keyword evidence="7 10" id="KW-0408">Iron</keyword>
<dbReference type="SFLD" id="SFLDG01061">
    <property type="entry name" value="methylthiotransferase"/>
    <property type="match status" value="1"/>
</dbReference>
<evidence type="ECO:0000256" key="2">
    <source>
        <dbReference type="ARBA" id="ARBA00022485"/>
    </source>
</evidence>
<dbReference type="HAMAP" id="MF_01864">
    <property type="entry name" value="tRNA_metthiotr_MiaB"/>
    <property type="match status" value="1"/>
</dbReference>
<sequence>MSTTLPAVLPDASTPERDGAARTYLVKTLGCQMNVHDSEHMAGMLEQAGYVAASPVQAAAEDADVIVINTCAVRENAADKLYGNLGRLAASKRARPGMQIAVGGCLAQKDRAGIVERAPWVDVVFGTHNLDVLPVLLERARHNAEAQVEIEESLKVFPSTLPTRRESVYAGWVSISVGCNNTCTFCIVPHLRGKERDRRPGEILAEVEALVSQGAIEVTLLGQNVNSYGVEFGDRGAFARLLRAAGAIEGLERVRFTSPHPAAFTDDVIEAMAQTPTVMPQLHMPLQSGSDRILRAMRRSYRSEKFLGILDRVRAAMPDAAITTDIIVGFPGETEEDFAETLRVVEASRFASAFTFQYSPRPGTPAFDLTDEVPKAVVQERFLRLTALQDRIAHEENLAQVGRTVEVLVAEAEGRKDDATHRVTGRAADNRLVHLALPAGGGDVPRPGDLVSVTVTHAAPYHLVADSALTGGTFTVRRTAAGDAWDRRQNGQDEHSHGGAGDSCGTGGPAGPVVLGLPTIGLARR</sequence>
<keyword evidence="6 10" id="KW-0479">Metal-binding</keyword>
<comment type="catalytic activity">
    <reaction evidence="10">
        <text>N(6)-dimethylallyladenosine(37) in tRNA + (sulfur carrier)-SH + AH2 + 2 S-adenosyl-L-methionine = 2-methylsulfanyl-N(6)-dimethylallyladenosine(37) in tRNA + (sulfur carrier)-H + 5'-deoxyadenosine + L-methionine + A + S-adenosyl-L-homocysteine + 2 H(+)</text>
        <dbReference type="Rhea" id="RHEA:37067"/>
        <dbReference type="Rhea" id="RHEA-COMP:10375"/>
        <dbReference type="Rhea" id="RHEA-COMP:10376"/>
        <dbReference type="Rhea" id="RHEA-COMP:14737"/>
        <dbReference type="Rhea" id="RHEA-COMP:14739"/>
        <dbReference type="ChEBI" id="CHEBI:13193"/>
        <dbReference type="ChEBI" id="CHEBI:15378"/>
        <dbReference type="ChEBI" id="CHEBI:17319"/>
        <dbReference type="ChEBI" id="CHEBI:17499"/>
        <dbReference type="ChEBI" id="CHEBI:29917"/>
        <dbReference type="ChEBI" id="CHEBI:57844"/>
        <dbReference type="ChEBI" id="CHEBI:57856"/>
        <dbReference type="ChEBI" id="CHEBI:59789"/>
        <dbReference type="ChEBI" id="CHEBI:64428"/>
        <dbReference type="ChEBI" id="CHEBI:74415"/>
        <dbReference type="ChEBI" id="CHEBI:74417"/>
        <dbReference type="EC" id="2.8.4.3"/>
    </reaction>
</comment>
<feature type="region of interest" description="Disordered" evidence="11">
    <location>
        <begin position="487"/>
        <end position="511"/>
    </location>
</feature>
<keyword evidence="16" id="KW-1185">Reference proteome</keyword>
<keyword evidence="3 10" id="KW-0808">Transferase</keyword>
<dbReference type="SFLD" id="SFLDF00273">
    <property type="entry name" value="(dimethylallyl)adenosine_tRNA"/>
    <property type="match status" value="1"/>
</dbReference>
<dbReference type="InterPro" id="IPR006638">
    <property type="entry name" value="Elp3/MiaA/NifB-like_rSAM"/>
</dbReference>
<feature type="binding site" evidence="10">
    <location>
        <position position="71"/>
    </location>
    <ligand>
        <name>[4Fe-4S] cluster</name>
        <dbReference type="ChEBI" id="CHEBI:49883"/>
        <label>1</label>
    </ligand>
</feature>
<evidence type="ECO:0000256" key="6">
    <source>
        <dbReference type="ARBA" id="ARBA00022723"/>
    </source>
</evidence>
<feature type="binding site" evidence="10">
    <location>
        <position position="179"/>
    </location>
    <ligand>
        <name>[4Fe-4S] cluster</name>
        <dbReference type="ChEBI" id="CHEBI:49883"/>
        <label>2</label>
        <note>4Fe-4S-S-AdoMet</note>
    </ligand>
</feature>
<dbReference type="InterPro" id="IPR002792">
    <property type="entry name" value="TRAM_dom"/>
</dbReference>
<keyword evidence="2 10" id="KW-0004">4Fe-4S</keyword>
<feature type="domain" description="TRAM" evidence="12">
    <location>
        <begin position="398"/>
        <end position="469"/>
    </location>
</feature>
<gene>
    <name evidence="10" type="primary">miaB</name>
    <name evidence="15" type="ORF">J2X26_002704</name>
</gene>
<dbReference type="NCBIfam" id="TIGR01574">
    <property type="entry name" value="miaB-methiolase"/>
    <property type="match status" value="1"/>
</dbReference>
<evidence type="ECO:0000256" key="10">
    <source>
        <dbReference type="HAMAP-Rule" id="MF_01864"/>
    </source>
</evidence>
<comment type="similarity">
    <text evidence="10">Belongs to the methylthiotransferase family. MiaB subfamily.</text>
</comment>
<dbReference type="PROSITE" id="PS50926">
    <property type="entry name" value="TRAM"/>
    <property type="match status" value="1"/>
</dbReference>
<feature type="binding site" evidence="10">
    <location>
        <position position="183"/>
    </location>
    <ligand>
        <name>[4Fe-4S] cluster</name>
        <dbReference type="ChEBI" id="CHEBI:49883"/>
        <label>2</label>
        <note>4Fe-4S-S-AdoMet</note>
    </ligand>
</feature>
<feature type="compositionally biased region" description="Basic and acidic residues" evidence="11">
    <location>
        <begin position="487"/>
        <end position="497"/>
    </location>
</feature>
<feature type="binding site" evidence="10">
    <location>
        <position position="186"/>
    </location>
    <ligand>
        <name>[4Fe-4S] cluster</name>
        <dbReference type="ChEBI" id="CHEBI:49883"/>
        <label>2</label>
        <note>4Fe-4S-S-AdoMet</note>
    </ligand>
</feature>
<dbReference type="SMART" id="SM00729">
    <property type="entry name" value="Elp3"/>
    <property type="match status" value="1"/>
</dbReference>
<evidence type="ECO:0000256" key="8">
    <source>
        <dbReference type="ARBA" id="ARBA00023014"/>
    </source>
</evidence>
<evidence type="ECO:0000256" key="9">
    <source>
        <dbReference type="ARBA" id="ARBA00033765"/>
    </source>
</evidence>
<proteinExistence type="inferred from homology"/>
<comment type="subunit">
    <text evidence="10">Monomer.</text>
</comment>
<keyword evidence="4 10" id="KW-0949">S-adenosyl-L-methionine</keyword>
<dbReference type="Pfam" id="PF00919">
    <property type="entry name" value="UPF0004"/>
    <property type="match status" value="1"/>
</dbReference>
<evidence type="ECO:0000256" key="7">
    <source>
        <dbReference type="ARBA" id="ARBA00023004"/>
    </source>
</evidence>
<dbReference type="Gene3D" id="3.40.50.12160">
    <property type="entry name" value="Methylthiotransferase, N-terminal domain"/>
    <property type="match status" value="1"/>
</dbReference>
<dbReference type="SUPFAM" id="SSF102114">
    <property type="entry name" value="Radical SAM enzymes"/>
    <property type="match status" value="1"/>
</dbReference>
<dbReference type="SFLD" id="SFLDS00029">
    <property type="entry name" value="Radical_SAM"/>
    <property type="match status" value="1"/>
</dbReference>
<comment type="subcellular location">
    <subcellularLocation>
        <location evidence="10">Cytoplasm</location>
    </subcellularLocation>
</comment>
<keyword evidence="8 10" id="KW-0411">Iron-sulfur</keyword>
<evidence type="ECO:0000313" key="16">
    <source>
        <dbReference type="Proteomes" id="UP001239626"/>
    </source>
</evidence>
<dbReference type="PANTHER" id="PTHR43020:SF2">
    <property type="entry name" value="MITOCHONDRIAL TRNA METHYLTHIOTRANSFERASE CDK5RAP1"/>
    <property type="match status" value="1"/>
</dbReference>
<evidence type="ECO:0000256" key="1">
    <source>
        <dbReference type="ARBA" id="ARBA00003234"/>
    </source>
</evidence>
<dbReference type="Pfam" id="PF04055">
    <property type="entry name" value="Radical_SAM"/>
    <property type="match status" value="1"/>
</dbReference>
<name>A0ABU0EGJ4_9CELL</name>
<dbReference type="SFLD" id="SFLDG01082">
    <property type="entry name" value="B12-binding_domain_containing"/>
    <property type="match status" value="1"/>
</dbReference>
<dbReference type="NCBIfam" id="TIGR00089">
    <property type="entry name" value="MiaB/RimO family radical SAM methylthiotransferase"/>
    <property type="match status" value="1"/>
</dbReference>
<dbReference type="InterPro" id="IPR013848">
    <property type="entry name" value="Methylthiotransferase_N"/>
</dbReference>
<dbReference type="InterPro" id="IPR006463">
    <property type="entry name" value="MiaB_methiolase"/>
</dbReference>
<keyword evidence="5 10" id="KW-0819">tRNA processing</keyword>
<organism evidence="15 16">
    <name type="scientific">Cellulomonas humilata</name>
    <dbReference type="NCBI Taxonomy" id="144055"/>
    <lineage>
        <taxon>Bacteria</taxon>
        <taxon>Bacillati</taxon>
        <taxon>Actinomycetota</taxon>
        <taxon>Actinomycetes</taxon>
        <taxon>Micrococcales</taxon>
        <taxon>Cellulomonadaceae</taxon>
        <taxon>Cellulomonas</taxon>
    </lineage>
</organism>
<reference evidence="15 16" key="1">
    <citation type="submission" date="2023-07" db="EMBL/GenBank/DDBJ databases">
        <title>Sorghum-associated microbial communities from plants grown in Nebraska, USA.</title>
        <authorList>
            <person name="Schachtman D."/>
        </authorList>
    </citation>
    <scope>NUCLEOTIDE SEQUENCE [LARGE SCALE GENOMIC DNA]</scope>
    <source>
        <strain evidence="15 16">BE332</strain>
    </source>
</reference>
<evidence type="ECO:0000259" key="12">
    <source>
        <dbReference type="PROSITE" id="PS50926"/>
    </source>
</evidence>
<evidence type="ECO:0000256" key="5">
    <source>
        <dbReference type="ARBA" id="ARBA00022694"/>
    </source>
</evidence>
<dbReference type="EC" id="2.8.4.3" evidence="9 10"/>
<dbReference type="InterPro" id="IPR005839">
    <property type="entry name" value="Methylthiotransferase"/>
</dbReference>
<dbReference type="InterPro" id="IPR038135">
    <property type="entry name" value="Methylthiotransferase_N_sf"/>
</dbReference>